<evidence type="ECO:0000259" key="8">
    <source>
        <dbReference type="Pfam" id="PF00122"/>
    </source>
</evidence>
<dbReference type="Gene3D" id="2.70.150.10">
    <property type="entry name" value="Calcium-transporting ATPase, cytoplasmic transduction domain A"/>
    <property type="match status" value="1"/>
</dbReference>
<dbReference type="OrthoDB" id="9814270at2"/>
<evidence type="ECO:0000256" key="1">
    <source>
        <dbReference type="ARBA" id="ARBA00004651"/>
    </source>
</evidence>
<proteinExistence type="predicted"/>
<dbReference type="InterPro" id="IPR044492">
    <property type="entry name" value="P_typ_ATPase_HD_dom"/>
</dbReference>
<feature type="transmembrane region" description="Helical" evidence="7">
    <location>
        <begin position="728"/>
        <end position="747"/>
    </location>
</feature>
<feature type="transmembrane region" description="Helical" evidence="7">
    <location>
        <begin position="58"/>
        <end position="78"/>
    </location>
</feature>
<evidence type="ECO:0000313" key="10">
    <source>
        <dbReference type="Proteomes" id="UP000256541"/>
    </source>
</evidence>
<dbReference type="SFLD" id="SFLDS00003">
    <property type="entry name" value="Haloacid_Dehalogenase"/>
    <property type="match status" value="1"/>
</dbReference>
<dbReference type="InterPro" id="IPR001757">
    <property type="entry name" value="P_typ_ATPase"/>
</dbReference>
<dbReference type="PROSITE" id="PS00154">
    <property type="entry name" value="ATPASE_E1_E2"/>
    <property type="match status" value="1"/>
</dbReference>
<dbReference type="InterPro" id="IPR023214">
    <property type="entry name" value="HAD_sf"/>
</dbReference>
<dbReference type="NCBIfam" id="TIGR01494">
    <property type="entry name" value="ATPase_P-type"/>
    <property type="match status" value="2"/>
</dbReference>
<evidence type="ECO:0000256" key="5">
    <source>
        <dbReference type="ARBA" id="ARBA00023136"/>
    </source>
</evidence>
<dbReference type="SUPFAM" id="SSF56784">
    <property type="entry name" value="HAD-like"/>
    <property type="match status" value="1"/>
</dbReference>
<dbReference type="PRINTS" id="PR00119">
    <property type="entry name" value="CATATPASE"/>
</dbReference>
<dbReference type="SUPFAM" id="SSF81653">
    <property type="entry name" value="Calcium ATPase, transduction domain A"/>
    <property type="match status" value="1"/>
</dbReference>
<dbReference type="SUPFAM" id="SSF81660">
    <property type="entry name" value="Metal cation-transporting ATPase, ATP-binding domain N"/>
    <property type="match status" value="1"/>
</dbReference>
<dbReference type="InterPro" id="IPR023298">
    <property type="entry name" value="ATPase_P-typ_TM_dom_sf"/>
</dbReference>
<evidence type="ECO:0000256" key="4">
    <source>
        <dbReference type="ARBA" id="ARBA00022989"/>
    </source>
</evidence>
<dbReference type="Pfam" id="PF00702">
    <property type="entry name" value="Hydrolase"/>
    <property type="match status" value="1"/>
</dbReference>
<feature type="transmembrane region" description="Helical" evidence="7">
    <location>
        <begin position="273"/>
        <end position="298"/>
    </location>
</feature>
<dbReference type="InterPro" id="IPR036412">
    <property type="entry name" value="HAD-like_sf"/>
</dbReference>
<evidence type="ECO:0000256" key="3">
    <source>
        <dbReference type="ARBA" id="ARBA00022967"/>
    </source>
</evidence>
<accession>A0A3E0VSJ2</accession>
<sequence>MDRTDVRPGADDAHARSAATDPGARGLTAAEVAERTADGRTNAFVQNSSRSVWSIVRANVLTLFNGIVAACFLVLLVVGRWQDALFGFSAVANAVIGTVQEYSAKRALDRLALLNAPSARVWRDGAEVEVAIAEVVLDDLLVLRAGDQVAADGRVVDARGLQLDESMLTGESDAVEKTPGTEVLSGSIVVGGEGRAVVVRVGADSFANRIANEAKRFSMVTSELRSSINRVLKWITWIIGPLALIVLNSQMFAQGGWGEAIASGRWTDAVVATIASVVAAVPLGLVLITSITFAVGAVKLSRQQVLVQELPAVEGLARIDIICLDKTGTLTQGDIVFDGAHPVGQSHRDDAHPGWKQVLAWYGVQNDANATARSLASEFGEQPSAAPVGTVPFSSARKWSAVVFDDGMWILGGPEMVFPDAGSAADGSPASGAGRTALATRATELAATGRRTLVLAHGTPTHDETVPADAVPVALLTFRENIRPDARETLDYFAAQGVAVRVISGDNPQTVAAIARDVGLDAPHGFDARELPEDQDALIALLETTTVFGRVTPDQKKRIVVALKAAGHTVAMTGDGVNDALAIKEADIGVAMNSGAAATKAVARLILLDGRFSHLPHVVAEGRQVIANIERVSMLFLTKTAYATFLALVFGVLLLPFPFLPRQLSITDGLTIGIPAFFFALLPNAKRYIPGFLRRSLTFAIPAGAVVTLGLAVFAVVSANIGTPQAEIRTGSTLILTVIGLWILVVLSRPVTPFKTVVIGAMMIGLVLVYTIPIVGDFLQLVDPSFETAALILVVAAGCIGLIEIVRFVHRRLTRRDELRMVGGQAANRSLLHRPAAGAPSVQTGTVDAAK</sequence>
<feature type="domain" description="P-type ATPase A" evidence="8">
    <location>
        <begin position="114"/>
        <end position="213"/>
    </location>
</feature>
<evidence type="ECO:0000256" key="6">
    <source>
        <dbReference type="SAM" id="MobiDB-lite"/>
    </source>
</evidence>
<dbReference type="Pfam" id="PF00122">
    <property type="entry name" value="E1-E2_ATPase"/>
    <property type="match status" value="1"/>
</dbReference>
<comment type="subcellular location">
    <subcellularLocation>
        <location evidence="1">Cell membrane</location>
        <topology evidence="1">Multi-pass membrane protein</topology>
    </subcellularLocation>
</comment>
<evidence type="ECO:0000256" key="2">
    <source>
        <dbReference type="ARBA" id="ARBA00022692"/>
    </source>
</evidence>
<evidence type="ECO:0000256" key="7">
    <source>
        <dbReference type="SAM" id="Phobius"/>
    </source>
</evidence>
<dbReference type="Gene3D" id="1.20.1110.10">
    <property type="entry name" value="Calcium-transporting ATPase, transmembrane domain"/>
    <property type="match status" value="1"/>
</dbReference>
<keyword evidence="5 7" id="KW-0472">Membrane</keyword>
<dbReference type="PANTHER" id="PTHR42861">
    <property type="entry name" value="CALCIUM-TRANSPORTING ATPASE"/>
    <property type="match status" value="1"/>
</dbReference>
<feature type="transmembrane region" description="Helical" evidence="7">
    <location>
        <begin position="754"/>
        <end position="776"/>
    </location>
</feature>
<dbReference type="InterPro" id="IPR008250">
    <property type="entry name" value="ATPase_P-typ_transduc_dom_A_sf"/>
</dbReference>
<organism evidence="9 10">
    <name type="scientific">Subtercola boreus</name>
    <dbReference type="NCBI Taxonomy" id="120213"/>
    <lineage>
        <taxon>Bacteria</taxon>
        <taxon>Bacillati</taxon>
        <taxon>Actinomycetota</taxon>
        <taxon>Actinomycetes</taxon>
        <taxon>Micrococcales</taxon>
        <taxon>Microbacteriaceae</taxon>
        <taxon>Subtercola</taxon>
    </lineage>
</organism>
<dbReference type="SUPFAM" id="SSF81665">
    <property type="entry name" value="Calcium ATPase, transmembrane domain M"/>
    <property type="match status" value="1"/>
</dbReference>
<protein>
    <submittedName>
        <fullName evidence="9">ATPase</fullName>
    </submittedName>
</protein>
<gene>
    <name evidence="9" type="ORF">B7R22_15320</name>
</gene>
<feature type="transmembrane region" description="Helical" evidence="7">
    <location>
        <begin position="234"/>
        <end position="253"/>
    </location>
</feature>
<feature type="transmembrane region" description="Helical" evidence="7">
    <location>
        <begin position="788"/>
        <end position="810"/>
    </location>
</feature>
<dbReference type="Gene3D" id="3.40.1110.10">
    <property type="entry name" value="Calcium-transporting ATPase, cytoplasmic domain N"/>
    <property type="match status" value="1"/>
</dbReference>
<dbReference type="SFLD" id="SFLDG00002">
    <property type="entry name" value="C1.7:_P-type_atpase_like"/>
    <property type="match status" value="1"/>
</dbReference>
<feature type="compositionally biased region" description="Basic and acidic residues" evidence="6">
    <location>
        <begin position="1"/>
        <end position="15"/>
    </location>
</feature>
<dbReference type="RefSeq" id="WP_116412585.1">
    <property type="nucleotide sequence ID" value="NZ_NBXB01000041.1"/>
</dbReference>
<dbReference type="SFLD" id="SFLDF00027">
    <property type="entry name" value="p-type_atpase"/>
    <property type="match status" value="1"/>
</dbReference>
<dbReference type="InterPro" id="IPR023299">
    <property type="entry name" value="ATPase_P-typ_cyto_dom_N"/>
</dbReference>
<reference evidence="9 10" key="1">
    <citation type="submission" date="2017-04" db="EMBL/GenBank/DDBJ databases">
        <title>Comparative genome analysis of Subtercola boreus.</title>
        <authorList>
            <person name="Cho Y.-J."/>
            <person name="Cho A."/>
            <person name="Kim O.-S."/>
            <person name="Lee J.-I."/>
        </authorList>
    </citation>
    <scope>NUCLEOTIDE SEQUENCE [LARGE SCALE GENOMIC DNA]</scope>
    <source>
        <strain evidence="9 10">P27479</strain>
    </source>
</reference>
<feature type="transmembrane region" description="Helical" evidence="7">
    <location>
        <begin position="697"/>
        <end position="722"/>
    </location>
</feature>
<keyword evidence="4 7" id="KW-1133">Transmembrane helix</keyword>
<dbReference type="EMBL" id="NBXB01000041">
    <property type="protein sequence ID" value="RFA12489.1"/>
    <property type="molecule type" value="Genomic_DNA"/>
</dbReference>
<feature type="region of interest" description="Disordered" evidence="6">
    <location>
        <begin position="1"/>
        <end position="23"/>
    </location>
</feature>
<dbReference type="GO" id="GO:0005886">
    <property type="term" value="C:plasma membrane"/>
    <property type="evidence" value="ECO:0007669"/>
    <property type="project" value="UniProtKB-SubCell"/>
</dbReference>
<keyword evidence="2 7" id="KW-0812">Transmembrane</keyword>
<dbReference type="InterPro" id="IPR059000">
    <property type="entry name" value="ATPase_P-type_domA"/>
</dbReference>
<dbReference type="InterPro" id="IPR018303">
    <property type="entry name" value="ATPase_P-typ_P_site"/>
</dbReference>
<feature type="transmembrane region" description="Helical" evidence="7">
    <location>
        <begin position="641"/>
        <end position="660"/>
    </location>
</feature>
<name>A0A3E0VSJ2_9MICO</name>
<feature type="transmembrane region" description="Helical" evidence="7">
    <location>
        <begin position="666"/>
        <end position="685"/>
    </location>
</feature>
<dbReference type="GO" id="GO:0016887">
    <property type="term" value="F:ATP hydrolysis activity"/>
    <property type="evidence" value="ECO:0007669"/>
    <property type="project" value="InterPro"/>
</dbReference>
<dbReference type="GO" id="GO:0005524">
    <property type="term" value="F:ATP binding"/>
    <property type="evidence" value="ECO:0007669"/>
    <property type="project" value="InterPro"/>
</dbReference>
<keyword evidence="3" id="KW-1278">Translocase</keyword>
<evidence type="ECO:0000313" key="9">
    <source>
        <dbReference type="EMBL" id="RFA12489.1"/>
    </source>
</evidence>
<dbReference type="PRINTS" id="PR00120">
    <property type="entry name" value="HATPASE"/>
</dbReference>
<dbReference type="Gene3D" id="3.40.50.1000">
    <property type="entry name" value="HAD superfamily/HAD-like"/>
    <property type="match status" value="1"/>
</dbReference>
<dbReference type="Proteomes" id="UP000256541">
    <property type="component" value="Unassembled WGS sequence"/>
</dbReference>
<dbReference type="AlphaFoldDB" id="A0A3E0VSJ2"/>
<comment type="caution">
    <text evidence="9">The sequence shown here is derived from an EMBL/GenBank/DDBJ whole genome shotgun (WGS) entry which is preliminary data.</text>
</comment>